<dbReference type="Gramene" id="OGLUM01G21730.1">
    <property type="protein sequence ID" value="OGLUM01G21730.1"/>
    <property type="gene ID" value="OGLUM01G21730"/>
</dbReference>
<dbReference type="eggNOG" id="ENOG502RRPK">
    <property type="taxonomic scope" value="Eukaryota"/>
</dbReference>
<protein>
    <recommendedName>
        <fullName evidence="1">KIB1-4 beta-propeller domain-containing protein</fullName>
    </recommendedName>
</protein>
<dbReference type="AlphaFoldDB" id="A0A0D9Y9Z7"/>
<sequence>MADEPTPRRPRSWSDIPADIAGLVLRLLPAHADRARFAAVCPQWRATARQRPLPPPPPPLPLLALPDGTFYSPPYDEPFRFPGFGFAGYKATCGSRLVFPRDDGCFLVNPFTGATVTLPALSSVRLRPPNAVAKYDQQGTAYPVTWMHIRGSEHLHISKLILCLPSLVAAIVGDGHISQILVCKPGGLSWSVRAYDMVRNFQDMAFYQGKLYAIANDDEDLLVVNISQDQSTGDPQVSKIGQAIKGEPFHSVWHEFGTMDILANKKLYLVESHGSLLMIRRKIWCWSKQASDTDPEASRPIVAGPNEFEVFKADFEQSRWVKMTTLGDEQVLFLGRRCSRAMSVSQYGMSGDQIFFLDDEEENLKQYYYSTEITSFCVCDMRDGQVDSPLPKASWKRCDEMRPVAWLFPQD</sequence>
<reference evidence="2" key="1">
    <citation type="submission" date="2013-08" db="EMBL/GenBank/DDBJ databases">
        <title>Oryza genome evolution.</title>
        <authorList>
            <person name="Wing R.A."/>
            <person name="Panaud O."/>
            <person name="Oliveira A.C."/>
        </authorList>
    </citation>
    <scope>NUCLEOTIDE SEQUENCE</scope>
</reference>
<dbReference type="STRING" id="40148.A0A0D9Y9Z7"/>
<dbReference type="Proteomes" id="UP000026961">
    <property type="component" value="Chromosome 1"/>
</dbReference>
<feature type="domain" description="KIB1-4 beta-propeller" evidence="1">
    <location>
        <begin position="71"/>
        <end position="364"/>
    </location>
</feature>
<accession>A0A0D9Y9Z7</accession>
<evidence type="ECO:0000313" key="3">
    <source>
        <dbReference type="Proteomes" id="UP000026961"/>
    </source>
</evidence>
<name>A0A0D9Y9Z7_9ORYZ</name>
<dbReference type="Pfam" id="PF03478">
    <property type="entry name" value="Beta-prop_KIB1-4"/>
    <property type="match status" value="1"/>
</dbReference>
<reference evidence="2" key="2">
    <citation type="submission" date="2015-04" db="UniProtKB">
        <authorList>
            <consortium name="EnsemblPlants"/>
        </authorList>
    </citation>
    <scope>IDENTIFICATION</scope>
</reference>
<evidence type="ECO:0000313" key="2">
    <source>
        <dbReference type="EnsemblPlants" id="OGLUM01G21730.1"/>
    </source>
</evidence>
<organism evidence="2">
    <name type="scientific">Oryza glumipatula</name>
    <dbReference type="NCBI Taxonomy" id="40148"/>
    <lineage>
        <taxon>Eukaryota</taxon>
        <taxon>Viridiplantae</taxon>
        <taxon>Streptophyta</taxon>
        <taxon>Embryophyta</taxon>
        <taxon>Tracheophyta</taxon>
        <taxon>Spermatophyta</taxon>
        <taxon>Magnoliopsida</taxon>
        <taxon>Liliopsida</taxon>
        <taxon>Poales</taxon>
        <taxon>Poaceae</taxon>
        <taxon>BOP clade</taxon>
        <taxon>Oryzoideae</taxon>
        <taxon>Oryzeae</taxon>
        <taxon>Oryzinae</taxon>
        <taxon>Oryza</taxon>
    </lineage>
</organism>
<dbReference type="InterPro" id="IPR005174">
    <property type="entry name" value="KIB1-4_b-propeller"/>
</dbReference>
<dbReference type="InterPro" id="IPR036047">
    <property type="entry name" value="F-box-like_dom_sf"/>
</dbReference>
<dbReference type="EnsemblPlants" id="OGLUM01G21730.1">
    <property type="protein sequence ID" value="OGLUM01G21730.1"/>
    <property type="gene ID" value="OGLUM01G21730"/>
</dbReference>
<keyword evidence="3" id="KW-1185">Reference proteome</keyword>
<dbReference type="HOGENOM" id="CLU_019286_9_0_1"/>
<proteinExistence type="predicted"/>
<reference evidence="2" key="3">
    <citation type="submission" date="2018-05" db="EMBL/GenBank/DDBJ databases">
        <title>OgluRS3 (Oryza glumaepatula Reference Sequence Version 3).</title>
        <authorList>
            <person name="Zhang J."/>
            <person name="Kudrna D."/>
            <person name="Lee S."/>
            <person name="Talag J."/>
            <person name="Welchert J."/>
            <person name="Wing R.A."/>
        </authorList>
    </citation>
    <scope>NUCLEOTIDE SEQUENCE [LARGE SCALE GENOMIC DNA]</scope>
</reference>
<dbReference type="SUPFAM" id="SSF81383">
    <property type="entry name" value="F-box domain"/>
    <property type="match status" value="1"/>
</dbReference>
<dbReference type="PANTHER" id="PTHR33110:SF71">
    <property type="entry name" value="F-BOX_KELCH-REPEAT PROTEIN"/>
    <property type="match status" value="1"/>
</dbReference>
<dbReference type="PANTHER" id="PTHR33110">
    <property type="entry name" value="F-BOX/KELCH-REPEAT PROTEIN-RELATED"/>
    <property type="match status" value="1"/>
</dbReference>
<dbReference type="Gene3D" id="1.20.1280.50">
    <property type="match status" value="1"/>
</dbReference>
<evidence type="ECO:0000259" key="1">
    <source>
        <dbReference type="Pfam" id="PF03478"/>
    </source>
</evidence>